<accession>A0A2T0QAB2</accession>
<dbReference type="EMBL" id="PVZC01000002">
    <property type="protein sequence ID" value="PRY00773.1"/>
    <property type="molecule type" value="Genomic_DNA"/>
</dbReference>
<organism evidence="3 4">
    <name type="scientific">Allonocardiopsis opalescens</name>
    <dbReference type="NCBI Taxonomy" id="1144618"/>
    <lineage>
        <taxon>Bacteria</taxon>
        <taxon>Bacillati</taxon>
        <taxon>Actinomycetota</taxon>
        <taxon>Actinomycetes</taxon>
        <taxon>Streptosporangiales</taxon>
        <taxon>Allonocardiopsis</taxon>
    </lineage>
</organism>
<feature type="transmembrane region" description="Helical" evidence="2">
    <location>
        <begin position="62"/>
        <end position="82"/>
    </location>
</feature>
<keyword evidence="4" id="KW-1185">Reference proteome</keyword>
<dbReference type="AlphaFoldDB" id="A0A2T0QAB2"/>
<keyword evidence="2" id="KW-1133">Transmembrane helix</keyword>
<proteinExistence type="predicted"/>
<dbReference type="Proteomes" id="UP000237846">
    <property type="component" value="Unassembled WGS sequence"/>
</dbReference>
<dbReference type="RefSeq" id="WP_211302776.1">
    <property type="nucleotide sequence ID" value="NZ_PVZC01000002.1"/>
</dbReference>
<gene>
    <name evidence="3" type="ORF">CLV72_102405</name>
</gene>
<protein>
    <submittedName>
        <fullName evidence="3">Uncharacterized protein</fullName>
    </submittedName>
</protein>
<comment type="caution">
    <text evidence="3">The sequence shown here is derived from an EMBL/GenBank/DDBJ whole genome shotgun (WGS) entry which is preliminary data.</text>
</comment>
<feature type="compositionally biased region" description="Basic and acidic residues" evidence="1">
    <location>
        <begin position="712"/>
        <end position="723"/>
    </location>
</feature>
<evidence type="ECO:0000313" key="3">
    <source>
        <dbReference type="EMBL" id="PRY00773.1"/>
    </source>
</evidence>
<feature type="region of interest" description="Disordered" evidence="1">
    <location>
        <begin position="498"/>
        <end position="534"/>
    </location>
</feature>
<feature type="compositionally biased region" description="Low complexity" evidence="1">
    <location>
        <begin position="651"/>
        <end position="667"/>
    </location>
</feature>
<reference evidence="3 4" key="1">
    <citation type="submission" date="2018-03" db="EMBL/GenBank/DDBJ databases">
        <title>Genomic Encyclopedia of Archaeal and Bacterial Type Strains, Phase II (KMG-II): from individual species to whole genera.</title>
        <authorList>
            <person name="Goeker M."/>
        </authorList>
    </citation>
    <scope>NUCLEOTIDE SEQUENCE [LARGE SCALE GENOMIC DNA]</scope>
    <source>
        <strain evidence="3 4">DSM 45601</strain>
    </source>
</reference>
<feature type="region of interest" description="Disordered" evidence="1">
    <location>
        <begin position="651"/>
        <end position="723"/>
    </location>
</feature>
<feature type="compositionally biased region" description="Basic and acidic residues" evidence="1">
    <location>
        <begin position="1"/>
        <end position="14"/>
    </location>
</feature>
<feature type="region of interest" description="Disordered" evidence="1">
    <location>
        <begin position="1"/>
        <end position="41"/>
    </location>
</feature>
<sequence>MSADSPELRVRPDQVRLGWQFRQDHPDPGPPPRRPVPPEHDRISDDWVAAQRREENLINRPLKAVLIGAAAGVVVFLVLTATGAVNSVLGAILIGCCLVITALTAYATWQGGQALKERIREEQERLDRIRTEKDRRLRIEQEEHAELHHVWQERREEFERQRPWQAVALPPDVNRVDLAGGTLVGWSAAVTMIGAARLAAGGDVIVLDLSDGAVATDLVAMAERSGVDPLVWVLPADLPRLDLGLGLGREATADLLSLVVSVSEKESSTRDLSFDNSILDRLLGILGEGATIASVAAALRALAQVGDPRDDVRAGLLTPEQVERITTLYGQGATDRVVIERAWALEAQLRKLESLGTRPARMPRSRLRVVATDRRSGVFGNKVLGTYAVTALTHLLRQAPEALPWQHTLIVCGAEKLRGDVLDRLTDACESTRAGLVLAYRSLGAPVKERLGRGHAAVAYMRLGNAEDAKAAAEQLGTEHRFVLSQLTETVGSSITDTLGDSYTSTVGTSDSTSTTYSESTSKGRSRGSGHSDDGWLLSASGTFSSSRDANSSFSTSDSTAISEGINASTAWGRNTSRAIGTNESQAQSLQRSREFLVEQHELQQLPATAMIITYADASGRRLVLADVNPALHALENRTIAEFDGARRTGGVAAPVPEAPVPGAAAPAPLPPPDAPEEPAQAGPAARPVVPSRVDPPSPMSTAPPNLGPPPERLDWRTRRPRR</sequence>
<keyword evidence="2" id="KW-0472">Membrane</keyword>
<keyword evidence="2" id="KW-0812">Transmembrane</keyword>
<feature type="transmembrane region" description="Helical" evidence="2">
    <location>
        <begin position="88"/>
        <end position="109"/>
    </location>
</feature>
<name>A0A2T0QAB2_9ACTN</name>
<evidence type="ECO:0000313" key="4">
    <source>
        <dbReference type="Proteomes" id="UP000237846"/>
    </source>
</evidence>
<evidence type="ECO:0000256" key="1">
    <source>
        <dbReference type="SAM" id="MobiDB-lite"/>
    </source>
</evidence>
<evidence type="ECO:0000256" key="2">
    <source>
        <dbReference type="SAM" id="Phobius"/>
    </source>
</evidence>
<feature type="compositionally biased region" description="Low complexity" evidence="1">
    <location>
        <begin position="500"/>
        <end position="523"/>
    </location>
</feature>
<feature type="compositionally biased region" description="Low complexity" evidence="1">
    <location>
        <begin position="678"/>
        <end position="693"/>
    </location>
</feature>